<evidence type="ECO:0000256" key="6">
    <source>
        <dbReference type="ARBA" id="ARBA00023136"/>
    </source>
</evidence>
<evidence type="ECO:0000256" key="3">
    <source>
        <dbReference type="ARBA" id="ARBA00006483"/>
    </source>
</evidence>
<feature type="region of interest" description="Disordered" evidence="8">
    <location>
        <begin position="33"/>
        <end position="75"/>
    </location>
</feature>
<dbReference type="GO" id="GO:0005794">
    <property type="term" value="C:Golgi apparatus"/>
    <property type="evidence" value="ECO:0007669"/>
    <property type="project" value="TreeGrafter"/>
</dbReference>
<evidence type="ECO:0000313" key="9">
    <source>
        <dbReference type="EMBL" id="THU63726.1"/>
    </source>
</evidence>
<dbReference type="STRING" id="52838.A0A4V4H7G3"/>
<feature type="transmembrane region" description="Helical" evidence="7">
    <location>
        <begin position="144"/>
        <end position="161"/>
    </location>
</feature>
<keyword evidence="7" id="KW-0813">Transport</keyword>
<dbReference type="Proteomes" id="UP000317650">
    <property type="component" value="Chromosome 1"/>
</dbReference>
<dbReference type="InterPro" id="IPR004895">
    <property type="entry name" value="Prenylated_rab_accept_PRA1"/>
</dbReference>
<dbReference type="GO" id="GO:0016020">
    <property type="term" value="C:membrane"/>
    <property type="evidence" value="ECO:0007669"/>
    <property type="project" value="UniProtKB-SubCell"/>
</dbReference>
<feature type="compositionally biased region" description="Low complexity" evidence="8">
    <location>
        <begin position="51"/>
        <end position="75"/>
    </location>
</feature>
<accession>A0A4V4H7G3</accession>
<gene>
    <name evidence="9" type="ORF">C4D60_Mb01t18870</name>
</gene>
<comment type="subcellular location">
    <subcellularLocation>
        <location evidence="2 7">Membrane</location>
        <topology evidence="2 7">Multi-pass membrane protein</topology>
    </subcellularLocation>
</comment>
<dbReference type="AlphaFoldDB" id="A0A4V4H7G3"/>
<evidence type="ECO:0000313" key="10">
    <source>
        <dbReference type="Proteomes" id="UP000317650"/>
    </source>
</evidence>
<comment type="function">
    <text evidence="1 7">May be involved in both secretory and endocytic intracellular trafficking in the endosomal/prevacuolar compartments.</text>
</comment>
<keyword evidence="5 7" id="KW-1133">Transmembrane helix</keyword>
<dbReference type="PANTHER" id="PTHR19317">
    <property type="entry name" value="PRENYLATED RAB ACCEPTOR 1-RELATED"/>
    <property type="match status" value="1"/>
</dbReference>
<name>A0A4V4H7G3_MUSBA</name>
<keyword evidence="4 7" id="KW-0812">Transmembrane</keyword>
<comment type="caution">
    <text evidence="9">The sequence shown here is derived from an EMBL/GenBank/DDBJ whole genome shotgun (WGS) entry which is preliminary data.</text>
</comment>
<evidence type="ECO:0000256" key="4">
    <source>
        <dbReference type="ARBA" id="ARBA00022692"/>
    </source>
</evidence>
<dbReference type="GO" id="GO:0005783">
    <property type="term" value="C:endoplasmic reticulum"/>
    <property type="evidence" value="ECO:0007669"/>
    <property type="project" value="UniProtKB-ARBA"/>
</dbReference>
<keyword evidence="10" id="KW-1185">Reference proteome</keyword>
<evidence type="ECO:0000256" key="8">
    <source>
        <dbReference type="SAM" id="MobiDB-lite"/>
    </source>
</evidence>
<sequence>MMAFASNPLSLSVTEPAFEAWLRDTGYLEILDDRAASADPSPPSSFPSPSPSSSSSTSVSDPPVRPRTSAPAAGRGGLAARAFSSIRTLASLFTLNPFAKLTPEDLSGGTPSWTLEFIGGAGSYSWPAGSAQARMRVQENVRRYARNYALLSVIVFACTLYKMPVSLLGLIACLVLWEFVRFCGDKWQLEERSPGLRQAFVHIAQLATAVVLYMCNLQLAIACTVGVSYAVLIFHAFLRKLTPRRIPGANQHGRILQRR</sequence>
<feature type="compositionally biased region" description="Pro residues" evidence="8">
    <location>
        <begin position="40"/>
        <end position="50"/>
    </location>
</feature>
<protein>
    <recommendedName>
        <fullName evidence="7">PRA1 family protein</fullName>
    </recommendedName>
</protein>
<feature type="transmembrane region" description="Helical" evidence="7">
    <location>
        <begin position="219"/>
        <end position="238"/>
    </location>
</feature>
<comment type="similarity">
    <text evidence="3 7">Belongs to the PRA1 family.</text>
</comment>
<dbReference type="Pfam" id="PF03208">
    <property type="entry name" value="PRA1"/>
    <property type="match status" value="1"/>
</dbReference>
<proteinExistence type="inferred from homology"/>
<evidence type="ECO:0000256" key="1">
    <source>
        <dbReference type="ARBA" id="ARBA00002501"/>
    </source>
</evidence>
<evidence type="ECO:0000256" key="2">
    <source>
        <dbReference type="ARBA" id="ARBA00004141"/>
    </source>
</evidence>
<keyword evidence="6 7" id="KW-0472">Membrane</keyword>
<evidence type="ECO:0000256" key="5">
    <source>
        <dbReference type="ARBA" id="ARBA00022989"/>
    </source>
</evidence>
<dbReference type="PANTHER" id="PTHR19317:SF1">
    <property type="entry name" value="PRA1 FAMILY PROTEIN H"/>
    <property type="match status" value="1"/>
</dbReference>
<dbReference type="EMBL" id="PYDT01000004">
    <property type="protein sequence ID" value="THU63726.1"/>
    <property type="molecule type" value="Genomic_DNA"/>
</dbReference>
<evidence type="ECO:0000256" key="7">
    <source>
        <dbReference type="RuleBase" id="RU363107"/>
    </source>
</evidence>
<organism evidence="9 10">
    <name type="scientific">Musa balbisiana</name>
    <name type="common">Banana</name>
    <dbReference type="NCBI Taxonomy" id="52838"/>
    <lineage>
        <taxon>Eukaryota</taxon>
        <taxon>Viridiplantae</taxon>
        <taxon>Streptophyta</taxon>
        <taxon>Embryophyta</taxon>
        <taxon>Tracheophyta</taxon>
        <taxon>Spermatophyta</taxon>
        <taxon>Magnoliopsida</taxon>
        <taxon>Liliopsida</taxon>
        <taxon>Zingiberales</taxon>
        <taxon>Musaceae</taxon>
        <taxon>Musa</taxon>
    </lineage>
</organism>
<reference evidence="9 10" key="1">
    <citation type="journal article" date="2019" name="Nat. Plants">
        <title>Genome sequencing of Musa balbisiana reveals subgenome evolution and function divergence in polyploid bananas.</title>
        <authorList>
            <person name="Yao X."/>
        </authorList>
    </citation>
    <scope>NUCLEOTIDE SEQUENCE [LARGE SCALE GENOMIC DNA]</scope>
    <source>
        <strain evidence="10">cv. DH-PKW</strain>
        <tissue evidence="9">Leaves</tissue>
    </source>
</reference>
<dbReference type="GO" id="GO:0016192">
    <property type="term" value="P:vesicle-mediated transport"/>
    <property type="evidence" value="ECO:0007669"/>
    <property type="project" value="UniProtKB-ARBA"/>
</dbReference>